<proteinExistence type="predicted"/>
<accession>A0A221JWJ1</accession>
<evidence type="ECO:0000313" key="3">
    <source>
        <dbReference type="Proteomes" id="UP000199754"/>
    </source>
</evidence>
<feature type="domain" description="SnoaL-like" evidence="1">
    <location>
        <begin position="4"/>
        <end position="115"/>
    </location>
</feature>
<dbReference type="InterPro" id="IPR011721">
    <property type="entry name" value="CHP02096"/>
</dbReference>
<dbReference type="eggNOG" id="COG3631">
    <property type="taxonomic scope" value="Bacteria"/>
</dbReference>
<dbReference type="Gene3D" id="3.10.450.50">
    <property type="match status" value="1"/>
</dbReference>
<protein>
    <submittedName>
        <fullName evidence="2">SnoaL-like domain protein</fullName>
    </submittedName>
</protein>
<dbReference type="Proteomes" id="UP000199754">
    <property type="component" value="Chromosome"/>
</dbReference>
<dbReference type="InterPro" id="IPR037401">
    <property type="entry name" value="SnoaL-like"/>
</dbReference>
<evidence type="ECO:0000259" key="1">
    <source>
        <dbReference type="Pfam" id="PF12680"/>
    </source>
</evidence>
<reference evidence="2 3" key="1">
    <citation type="submission" date="2017-07" db="EMBL/GenBank/DDBJ databases">
        <title>Genome Sequence of Sulfitobacter pseudonitzschiae Strain SMR1 Isolated from a culture of the Diatom Skeletonema marinoi.</title>
        <authorList>
            <person name="Topel M."/>
            <person name="Pinder M.I.M."/>
            <person name="Johansson O.N."/>
            <person name="Kourtchenko O."/>
            <person name="Godhe A."/>
            <person name="Clarke A.K."/>
        </authorList>
    </citation>
    <scope>NUCLEOTIDE SEQUENCE [LARGE SCALE GENOMIC DNA]</scope>
    <source>
        <strain evidence="2 3">SMR1</strain>
    </source>
</reference>
<dbReference type="STRING" id="1402135.SAMN05444149_102238"/>
<dbReference type="AlphaFoldDB" id="A0A221JWJ1"/>
<keyword evidence="3" id="KW-1185">Reference proteome</keyword>
<dbReference type="SUPFAM" id="SSF54427">
    <property type="entry name" value="NTF2-like"/>
    <property type="match status" value="1"/>
</dbReference>
<dbReference type="KEGG" id="spse:SULPSESMR1_00227"/>
<name>A0A221JWJ1_9RHOB</name>
<dbReference type="NCBIfam" id="TIGR02096">
    <property type="entry name" value="ketosteroid isomerase-related protein"/>
    <property type="match status" value="1"/>
</dbReference>
<dbReference type="Pfam" id="PF12680">
    <property type="entry name" value="SnoaL_2"/>
    <property type="match status" value="1"/>
</dbReference>
<gene>
    <name evidence="2" type="ORF">SULPSESMR1_00227</name>
</gene>
<dbReference type="OrthoDB" id="582835at2"/>
<organism evidence="2 3">
    <name type="scientific">Pseudosulfitobacter pseudonitzschiae</name>
    <dbReference type="NCBI Taxonomy" id="1402135"/>
    <lineage>
        <taxon>Bacteria</taxon>
        <taxon>Pseudomonadati</taxon>
        <taxon>Pseudomonadota</taxon>
        <taxon>Alphaproteobacteria</taxon>
        <taxon>Rhodobacterales</taxon>
        <taxon>Roseobacteraceae</taxon>
        <taxon>Pseudosulfitobacter</taxon>
    </lineage>
</organism>
<dbReference type="RefSeq" id="WP_089419171.1">
    <property type="nucleotide sequence ID" value="NZ_CP022415.1"/>
</dbReference>
<dbReference type="EMBL" id="CP022415">
    <property type="protein sequence ID" value="ASM71063.1"/>
    <property type="molecule type" value="Genomic_DNA"/>
</dbReference>
<evidence type="ECO:0000313" key="2">
    <source>
        <dbReference type="EMBL" id="ASM71063.1"/>
    </source>
</evidence>
<dbReference type="InterPro" id="IPR032710">
    <property type="entry name" value="NTF2-like_dom_sf"/>
</dbReference>
<sequence length="129" mass="14525">MTVVHRYFDAFNAGDTDAMLDCLTDDIAHHVNEGQIRTGKAPFAEFCAHMTRCYRENLTDMVIFVNDDQTRAAAEYVVNGTYLQTDAGLPEARNQTYKLPAGSFFDLRDGKIARVTTYYNLADWTAQVA</sequence>